<evidence type="ECO:0000256" key="4">
    <source>
        <dbReference type="ARBA" id="ARBA00023136"/>
    </source>
</evidence>
<feature type="transmembrane region" description="Helical" evidence="5">
    <location>
        <begin position="51"/>
        <end position="73"/>
    </location>
</feature>
<keyword evidence="2 5" id="KW-0812">Transmembrane</keyword>
<dbReference type="RefSeq" id="WP_345278139.1">
    <property type="nucleotide sequence ID" value="NZ_BAABAJ010000001.1"/>
</dbReference>
<evidence type="ECO:0000256" key="3">
    <source>
        <dbReference type="ARBA" id="ARBA00022989"/>
    </source>
</evidence>
<gene>
    <name evidence="6" type="ORF">GCM10022244_04220</name>
</gene>
<evidence type="ECO:0000313" key="7">
    <source>
        <dbReference type="Proteomes" id="UP001501000"/>
    </source>
</evidence>
<proteinExistence type="predicted"/>
<evidence type="ECO:0000256" key="2">
    <source>
        <dbReference type="ARBA" id="ARBA00022692"/>
    </source>
</evidence>
<reference evidence="7" key="1">
    <citation type="journal article" date="2019" name="Int. J. Syst. Evol. Microbiol.">
        <title>The Global Catalogue of Microorganisms (GCM) 10K type strain sequencing project: providing services to taxonomists for standard genome sequencing and annotation.</title>
        <authorList>
            <consortium name="The Broad Institute Genomics Platform"/>
            <consortium name="The Broad Institute Genome Sequencing Center for Infectious Disease"/>
            <person name="Wu L."/>
            <person name="Ma J."/>
        </authorList>
    </citation>
    <scope>NUCLEOTIDE SEQUENCE [LARGE SCALE GENOMIC DNA]</scope>
    <source>
        <strain evidence="7">JCM 16956</strain>
    </source>
</reference>
<protein>
    <submittedName>
        <fullName evidence="6">Isoprenylcysteine carboxylmethyltransferase family protein</fullName>
    </submittedName>
</protein>
<dbReference type="InterPro" id="IPR007269">
    <property type="entry name" value="ICMT_MeTrfase"/>
</dbReference>
<comment type="caution">
    <text evidence="6">The sequence shown here is derived from an EMBL/GenBank/DDBJ whole genome shotgun (WGS) entry which is preliminary data.</text>
</comment>
<evidence type="ECO:0000256" key="1">
    <source>
        <dbReference type="ARBA" id="ARBA00004141"/>
    </source>
</evidence>
<dbReference type="Pfam" id="PF04140">
    <property type="entry name" value="ICMT"/>
    <property type="match status" value="1"/>
</dbReference>
<feature type="transmembrane region" description="Helical" evidence="5">
    <location>
        <begin position="12"/>
        <end position="30"/>
    </location>
</feature>
<name>A0ABP7L8X0_9ACTN</name>
<keyword evidence="3 5" id="KW-1133">Transmembrane helix</keyword>
<keyword evidence="4 5" id="KW-0472">Membrane</keyword>
<sequence length="178" mass="19367">MGIAGTVTVPPGLLVLVAAVCCVRVGELSLARRNTRWTAARGGVEYGSRSYPAVIVLHTGLILGILLEVTLAHRPFVPLLGWSAVAALVLVQAVRGWCMHALGPLWNTRIIVVPGHPLVRHGPYRFMRHPNYTAVVLEGIALPMVHGAWLTAAVFTFLNTPFLLFWARAEDRALRLAP</sequence>
<organism evidence="6 7">
    <name type="scientific">Streptomyces gulbargensis</name>
    <dbReference type="NCBI Taxonomy" id="364901"/>
    <lineage>
        <taxon>Bacteria</taxon>
        <taxon>Bacillati</taxon>
        <taxon>Actinomycetota</taxon>
        <taxon>Actinomycetes</taxon>
        <taxon>Kitasatosporales</taxon>
        <taxon>Streptomycetaceae</taxon>
        <taxon>Streptomyces</taxon>
    </lineage>
</organism>
<comment type="subcellular location">
    <subcellularLocation>
        <location evidence="1">Membrane</location>
        <topology evidence="1">Multi-pass membrane protein</topology>
    </subcellularLocation>
</comment>
<dbReference type="Gene3D" id="1.20.120.1630">
    <property type="match status" value="1"/>
</dbReference>
<evidence type="ECO:0000313" key="6">
    <source>
        <dbReference type="EMBL" id="GAA3897125.1"/>
    </source>
</evidence>
<feature type="transmembrane region" description="Helical" evidence="5">
    <location>
        <begin position="135"/>
        <end position="158"/>
    </location>
</feature>
<keyword evidence="7" id="KW-1185">Reference proteome</keyword>
<accession>A0ABP7L8X0</accession>
<evidence type="ECO:0000256" key="5">
    <source>
        <dbReference type="SAM" id="Phobius"/>
    </source>
</evidence>
<dbReference type="EMBL" id="BAABAJ010000001">
    <property type="protein sequence ID" value="GAA3897125.1"/>
    <property type="molecule type" value="Genomic_DNA"/>
</dbReference>
<dbReference type="Proteomes" id="UP001501000">
    <property type="component" value="Unassembled WGS sequence"/>
</dbReference>